<dbReference type="AlphaFoldDB" id="A0A6P9CUZ5"/>
<evidence type="ECO:0000256" key="1">
    <source>
        <dbReference type="ARBA" id="ARBA00009024"/>
    </source>
</evidence>
<protein>
    <submittedName>
        <fullName evidence="3">Placenta-specific gene 8 protein-like</fullName>
    </submittedName>
</protein>
<dbReference type="GeneID" id="117673629"/>
<name>A0A6P9CUZ5_PANGU</name>
<organism evidence="2 3">
    <name type="scientific">Pantherophis guttatus</name>
    <name type="common">Corn snake</name>
    <name type="synonym">Elaphe guttata</name>
    <dbReference type="NCBI Taxonomy" id="94885"/>
    <lineage>
        <taxon>Eukaryota</taxon>
        <taxon>Metazoa</taxon>
        <taxon>Chordata</taxon>
        <taxon>Craniata</taxon>
        <taxon>Vertebrata</taxon>
        <taxon>Euteleostomi</taxon>
        <taxon>Lepidosauria</taxon>
        <taxon>Squamata</taxon>
        <taxon>Bifurcata</taxon>
        <taxon>Unidentata</taxon>
        <taxon>Episquamata</taxon>
        <taxon>Toxicofera</taxon>
        <taxon>Serpentes</taxon>
        <taxon>Colubroidea</taxon>
        <taxon>Colubridae</taxon>
        <taxon>Colubrinae</taxon>
        <taxon>Pantherophis</taxon>
    </lineage>
</organism>
<evidence type="ECO:0000313" key="3">
    <source>
        <dbReference type="RefSeq" id="XP_034286999.1"/>
    </source>
</evidence>
<dbReference type="Proteomes" id="UP001652622">
    <property type="component" value="Unplaced"/>
</dbReference>
<dbReference type="PANTHER" id="PTHR15907">
    <property type="entry name" value="DUF614 FAMILY PROTEIN-RELATED"/>
    <property type="match status" value="1"/>
</dbReference>
<evidence type="ECO:0000313" key="2">
    <source>
        <dbReference type="Proteomes" id="UP001652622"/>
    </source>
</evidence>
<comment type="similarity">
    <text evidence="1">Belongs to the cornifelin family.</text>
</comment>
<dbReference type="OrthoDB" id="1045822at2759"/>
<reference evidence="3" key="1">
    <citation type="submission" date="2025-08" db="UniProtKB">
        <authorList>
            <consortium name="RefSeq"/>
        </authorList>
    </citation>
    <scope>IDENTIFICATION</scope>
    <source>
        <tissue evidence="3">Blood</tissue>
    </source>
</reference>
<proteinExistence type="inferred from homology"/>
<dbReference type="Pfam" id="PF04749">
    <property type="entry name" value="PLAC8"/>
    <property type="match status" value="1"/>
</dbReference>
<sequence length="110" mass="12346">MELSPIVTQPQCHSTTRSFEWQSELCDCGDDCNICLCGAFCYCCLGCIVAKDMDECCSCGPTVAMRTRYRTLYRIPGTICSDCLTVTFCGPCNLCQLKRDINRRKQLGIF</sequence>
<dbReference type="RefSeq" id="XP_034286999.1">
    <property type="nucleotide sequence ID" value="XM_034431108.1"/>
</dbReference>
<dbReference type="InterPro" id="IPR006461">
    <property type="entry name" value="PLAC_motif_containing"/>
</dbReference>
<dbReference type="KEGG" id="pgut:117673629"/>
<dbReference type="OMA" id="RSFEWQT"/>
<keyword evidence="2" id="KW-1185">Reference proteome</keyword>
<dbReference type="NCBIfam" id="TIGR01571">
    <property type="entry name" value="A_thal_Cys_rich"/>
    <property type="match status" value="1"/>
</dbReference>
<dbReference type="InParanoid" id="A0A6P9CUZ5"/>
<gene>
    <name evidence="3" type="primary">LOC117673629</name>
</gene>
<accession>A0A6P9CUZ5</accession>